<keyword evidence="4 14" id="KW-0548">Nucleotidyltransferase</keyword>
<evidence type="ECO:0000256" key="7">
    <source>
        <dbReference type="ARBA" id="ARBA00022741"/>
    </source>
</evidence>
<dbReference type="InterPro" id="IPR027417">
    <property type="entry name" value="P-loop_NTPase"/>
</dbReference>
<dbReference type="GO" id="GO:0005524">
    <property type="term" value="F:ATP binding"/>
    <property type="evidence" value="ECO:0007669"/>
    <property type="project" value="UniProtKB-KW"/>
</dbReference>
<keyword evidence="6" id="KW-0479">Metal-binding</keyword>
<dbReference type="FunFam" id="3.40.50.300:FF:000014">
    <property type="entry name" value="DNA polymerase III subunit gamma/tau"/>
    <property type="match status" value="1"/>
</dbReference>
<dbReference type="EMBL" id="DVGZ01000004">
    <property type="protein sequence ID" value="HIR46128.1"/>
    <property type="molecule type" value="Genomic_DNA"/>
</dbReference>
<keyword evidence="8" id="KW-0862">Zinc</keyword>
<dbReference type="Gene3D" id="1.10.8.60">
    <property type="match status" value="1"/>
</dbReference>
<evidence type="ECO:0000256" key="2">
    <source>
        <dbReference type="ARBA" id="ARBA00012417"/>
    </source>
</evidence>
<evidence type="ECO:0000256" key="4">
    <source>
        <dbReference type="ARBA" id="ARBA00022695"/>
    </source>
</evidence>
<evidence type="ECO:0000256" key="9">
    <source>
        <dbReference type="ARBA" id="ARBA00022840"/>
    </source>
</evidence>
<evidence type="ECO:0000313" key="14">
    <source>
        <dbReference type="EMBL" id="HIR46128.1"/>
    </source>
</evidence>
<protein>
    <recommendedName>
        <fullName evidence="2">DNA-directed DNA polymerase</fullName>
        <ecNumber evidence="2">2.7.7.7</ecNumber>
    </recommendedName>
</protein>
<dbReference type="AlphaFoldDB" id="A0A9D1AKX6"/>
<keyword evidence="3 14" id="KW-0808">Transferase</keyword>
<dbReference type="InterPro" id="IPR022754">
    <property type="entry name" value="DNA_pol_III_gamma-3"/>
</dbReference>
<reference evidence="14" key="1">
    <citation type="submission" date="2020-10" db="EMBL/GenBank/DDBJ databases">
        <authorList>
            <person name="Gilroy R."/>
        </authorList>
    </citation>
    <scope>NUCLEOTIDE SEQUENCE</scope>
    <source>
        <strain evidence="14">ChiSxjej1B13-7958</strain>
    </source>
</reference>
<dbReference type="InterPro" id="IPR008921">
    <property type="entry name" value="DNA_pol3_clamp-load_cplx_C"/>
</dbReference>
<dbReference type="Gene3D" id="3.40.50.300">
    <property type="entry name" value="P-loop containing nucleotide triphosphate hydrolases"/>
    <property type="match status" value="1"/>
</dbReference>
<evidence type="ECO:0000256" key="1">
    <source>
        <dbReference type="ARBA" id="ARBA00006360"/>
    </source>
</evidence>
<dbReference type="SUPFAM" id="SSF48019">
    <property type="entry name" value="post-AAA+ oligomerization domain-like"/>
    <property type="match status" value="1"/>
</dbReference>
<comment type="similarity">
    <text evidence="1">Belongs to the DnaX/STICHEL family.</text>
</comment>
<sequence length="552" mass="60702">MYQVLYRKWRPRRFADVVGQPQVTVTLQHELTEGRIAHAYLFTGSRGTGKTTCAKILAKAVNCLNPQDGDPCGECEICRAADDGSLMDIVEIDAASNNGVDNIRSLREEANFTPAAAKYRVYIIDEVHMLSVGAFNALLKTLEEPPPHVIFILATTEVHKLPATILSRCQRFDFRRIPPEDIAQRLHYVAQEEGASIEEDAALLLARLADGALRDALSLLDQCLGRSRTVTEAVVNETAGLAGRDHLYAFAQAVHQQDAASVLELIARLHEGSKDMARLCEELSSHYRGLMLIKTMKDARNLLAVSQEEYARLEKQALSIPLTTVLHCLDTLQDALEKMGRGADRRTEMEMAAIRLCSPELDTGSAAILRRIEALERGAPRRAAATPPVAEKPQAEESTAETVPAQRARQTEEPAPQNSSSHAAQPAASTADLAKNAVPLDAWPEILQIMKGYSATISAAFTGSSAYVSGDYVLIDAPREMAFELLRKSSQRGKMRDAIQQVTGRVYKLGPYRRPEVSQEQQEDPLLQLASMAREAGIEVTETKEPEPEIQT</sequence>
<keyword evidence="9" id="KW-0067">ATP-binding</keyword>
<dbReference type="NCBIfam" id="NF004046">
    <property type="entry name" value="PRK05563.1"/>
    <property type="match status" value="1"/>
</dbReference>
<keyword evidence="10" id="KW-0239">DNA-directed DNA polymerase</keyword>
<keyword evidence="5" id="KW-0235">DNA replication</keyword>
<dbReference type="EC" id="2.7.7.7" evidence="2"/>
<evidence type="ECO:0000256" key="8">
    <source>
        <dbReference type="ARBA" id="ARBA00022833"/>
    </source>
</evidence>
<dbReference type="GO" id="GO:0009360">
    <property type="term" value="C:DNA polymerase III complex"/>
    <property type="evidence" value="ECO:0007669"/>
    <property type="project" value="InterPro"/>
</dbReference>
<evidence type="ECO:0000256" key="5">
    <source>
        <dbReference type="ARBA" id="ARBA00022705"/>
    </source>
</evidence>
<evidence type="ECO:0000256" key="3">
    <source>
        <dbReference type="ARBA" id="ARBA00022679"/>
    </source>
</evidence>
<feature type="domain" description="AAA+ ATPase" evidence="13">
    <location>
        <begin position="36"/>
        <end position="178"/>
    </location>
</feature>
<dbReference type="PANTHER" id="PTHR11669:SF0">
    <property type="entry name" value="PROTEIN STICHEL-LIKE 2"/>
    <property type="match status" value="1"/>
</dbReference>
<organism evidence="14 15">
    <name type="scientific">Candidatus Caccousia avicola</name>
    <dbReference type="NCBI Taxonomy" id="2840721"/>
    <lineage>
        <taxon>Bacteria</taxon>
        <taxon>Bacillati</taxon>
        <taxon>Bacillota</taxon>
        <taxon>Clostridia</taxon>
        <taxon>Eubacteriales</taxon>
        <taxon>Oscillospiraceae</taxon>
        <taxon>Oscillospiraceae incertae sedis</taxon>
        <taxon>Candidatus Caccousia</taxon>
    </lineage>
</organism>
<evidence type="ECO:0000313" key="15">
    <source>
        <dbReference type="Proteomes" id="UP000824242"/>
    </source>
</evidence>
<dbReference type="NCBIfam" id="TIGR02397">
    <property type="entry name" value="dnaX_nterm"/>
    <property type="match status" value="1"/>
</dbReference>
<dbReference type="Pfam" id="PF13177">
    <property type="entry name" value="DNA_pol3_delta2"/>
    <property type="match status" value="1"/>
</dbReference>
<dbReference type="InterPro" id="IPR045085">
    <property type="entry name" value="HLD_clamp_pol_III_gamma_tau"/>
</dbReference>
<dbReference type="GO" id="GO:0003677">
    <property type="term" value="F:DNA binding"/>
    <property type="evidence" value="ECO:0007669"/>
    <property type="project" value="InterPro"/>
</dbReference>
<evidence type="ECO:0000256" key="12">
    <source>
        <dbReference type="SAM" id="MobiDB-lite"/>
    </source>
</evidence>
<dbReference type="PANTHER" id="PTHR11669">
    <property type="entry name" value="REPLICATION FACTOR C / DNA POLYMERASE III GAMMA-TAU SUBUNIT"/>
    <property type="match status" value="1"/>
</dbReference>
<dbReference type="InterPro" id="IPR050238">
    <property type="entry name" value="DNA_Rep/Repair_Clamp_Loader"/>
</dbReference>
<dbReference type="Gene3D" id="1.20.272.10">
    <property type="match status" value="1"/>
</dbReference>
<name>A0A9D1AKX6_9FIRM</name>
<dbReference type="GO" id="GO:0046872">
    <property type="term" value="F:metal ion binding"/>
    <property type="evidence" value="ECO:0007669"/>
    <property type="project" value="UniProtKB-KW"/>
</dbReference>
<proteinExistence type="inferred from homology"/>
<evidence type="ECO:0000256" key="6">
    <source>
        <dbReference type="ARBA" id="ARBA00022723"/>
    </source>
</evidence>
<dbReference type="Pfam" id="PF22608">
    <property type="entry name" value="DNAX_ATPase_lid"/>
    <property type="match status" value="1"/>
</dbReference>
<dbReference type="Proteomes" id="UP000824242">
    <property type="component" value="Unassembled WGS sequence"/>
</dbReference>
<reference evidence="14" key="2">
    <citation type="journal article" date="2021" name="PeerJ">
        <title>Extensive microbial diversity within the chicken gut microbiome revealed by metagenomics and culture.</title>
        <authorList>
            <person name="Gilroy R."/>
            <person name="Ravi A."/>
            <person name="Getino M."/>
            <person name="Pursley I."/>
            <person name="Horton D.L."/>
            <person name="Alikhan N.F."/>
            <person name="Baker D."/>
            <person name="Gharbi K."/>
            <person name="Hall N."/>
            <person name="Watson M."/>
            <person name="Adriaenssens E.M."/>
            <person name="Foster-Nyarko E."/>
            <person name="Jarju S."/>
            <person name="Secka A."/>
            <person name="Antonio M."/>
            <person name="Oren A."/>
            <person name="Chaudhuri R.R."/>
            <person name="La Ragione R."/>
            <person name="Hildebrand F."/>
            <person name="Pallen M.J."/>
        </authorList>
    </citation>
    <scope>NUCLEOTIDE SEQUENCE</scope>
    <source>
        <strain evidence="14">ChiSxjej1B13-7958</strain>
    </source>
</reference>
<dbReference type="SUPFAM" id="SSF52540">
    <property type="entry name" value="P-loop containing nucleoside triphosphate hydrolases"/>
    <property type="match status" value="1"/>
</dbReference>
<accession>A0A9D1AKX6</accession>
<feature type="region of interest" description="Disordered" evidence="12">
    <location>
        <begin position="379"/>
        <end position="430"/>
    </location>
</feature>
<dbReference type="SMART" id="SM00382">
    <property type="entry name" value="AAA"/>
    <property type="match status" value="1"/>
</dbReference>
<evidence type="ECO:0000259" key="13">
    <source>
        <dbReference type="SMART" id="SM00382"/>
    </source>
</evidence>
<dbReference type="GO" id="GO:0003887">
    <property type="term" value="F:DNA-directed DNA polymerase activity"/>
    <property type="evidence" value="ECO:0007669"/>
    <property type="project" value="UniProtKB-KW"/>
</dbReference>
<comment type="caution">
    <text evidence="14">The sequence shown here is derived from an EMBL/GenBank/DDBJ whole genome shotgun (WGS) entry which is preliminary data.</text>
</comment>
<dbReference type="CDD" id="cd00009">
    <property type="entry name" value="AAA"/>
    <property type="match status" value="1"/>
</dbReference>
<gene>
    <name evidence="14" type="primary">dnaX</name>
    <name evidence="14" type="ORF">IAB89_00495</name>
</gene>
<dbReference type="Pfam" id="PF12169">
    <property type="entry name" value="DNA_pol3_gamma3"/>
    <property type="match status" value="1"/>
</dbReference>
<dbReference type="GO" id="GO:0006261">
    <property type="term" value="P:DNA-templated DNA replication"/>
    <property type="evidence" value="ECO:0007669"/>
    <property type="project" value="TreeGrafter"/>
</dbReference>
<comment type="catalytic activity">
    <reaction evidence="11">
        <text>DNA(n) + a 2'-deoxyribonucleoside 5'-triphosphate = DNA(n+1) + diphosphate</text>
        <dbReference type="Rhea" id="RHEA:22508"/>
        <dbReference type="Rhea" id="RHEA-COMP:17339"/>
        <dbReference type="Rhea" id="RHEA-COMP:17340"/>
        <dbReference type="ChEBI" id="CHEBI:33019"/>
        <dbReference type="ChEBI" id="CHEBI:61560"/>
        <dbReference type="ChEBI" id="CHEBI:173112"/>
        <dbReference type="EC" id="2.7.7.7"/>
    </reaction>
</comment>
<evidence type="ECO:0000256" key="11">
    <source>
        <dbReference type="ARBA" id="ARBA00049244"/>
    </source>
</evidence>
<dbReference type="InterPro" id="IPR012763">
    <property type="entry name" value="DNA_pol_III_sug/sutau_N"/>
</dbReference>
<keyword evidence="7" id="KW-0547">Nucleotide-binding</keyword>
<evidence type="ECO:0000256" key="10">
    <source>
        <dbReference type="ARBA" id="ARBA00022932"/>
    </source>
</evidence>
<dbReference type="InterPro" id="IPR003593">
    <property type="entry name" value="AAA+_ATPase"/>
</dbReference>